<sequence length="44" mass="5233">MSMISICVTRPHMNHHPFIHEGVVAFIFFVVIKILYKTQMFLQK</sequence>
<evidence type="ECO:0000313" key="1">
    <source>
        <dbReference type="EMBL" id="JAD97489.1"/>
    </source>
</evidence>
<dbReference type="AlphaFoldDB" id="A0A0A9LDV8"/>
<organism evidence="1">
    <name type="scientific">Arundo donax</name>
    <name type="common">Giant reed</name>
    <name type="synonym">Donax arundinaceus</name>
    <dbReference type="NCBI Taxonomy" id="35708"/>
    <lineage>
        <taxon>Eukaryota</taxon>
        <taxon>Viridiplantae</taxon>
        <taxon>Streptophyta</taxon>
        <taxon>Embryophyta</taxon>
        <taxon>Tracheophyta</taxon>
        <taxon>Spermatophyta</taxon>
        <taxon>Magnoliopsida</taxon>
        <taxon>Liliopsida</taxon>
        <taxon>Poales</taxon>
        <taxon>Poaceae</taxon>
        <taxon>PACMAD clade</taxon>
        <taxon>Arundinoideae</taxon>
        <taxon>Arundineae</taxon>
        <taxon>Arundo</taxon>
    </lineage>
</organism>
<protein>
    <submittedName>
        <fullName evidence="1">Uncharacterized protein</fullName>
    </submittedName>
</protein>
<accession>A0A0A9LDV8</accession>
<name>A0A0A9LDV8_ARUDO</name>
<reference evidence="1" key="2">
    <citation type="journal article" date="2015" name="Data Brief">
        <title>Shoot transcriptome of the giant reed, Arundo donax.</title>
        <authorList>
            <person name="Barrero R.A."/>
            <person name="Guerrero F.D."/>
            <person name="Moolhuijzen P."/>
            <person name="Goolsby J.A."/>
            <person name="Tidwell J."/>
            <person name="Bellgard S.E."/>
            <person name="Bellgard M.I."/>
        </authorList>
    </citation>
    <scope>NUCLEOTIDE SEQUENCE</scope>
    <source>
        <tissue evidence="1">Shoot tissue taken approximately 20 cm above the soil surface</tissue>
    </source>
</reference>
<reference evidence="1" key="1">
    <citation type="submission" date="2014-09" db="EMBL/GenBank/DDBJ databases">
        <authorList>
            <person name="Magalhaes I.L.F."/>
            <person name="Oliveira U."/>
            <person name="Santos F.R."/>
            <person name="Vidigal T.H.D.A."/>
            <person name="Brescovit A.D."/>
            <person name="Santos A.J."/>
        </authorList>
    </citation>
    <scope>NUCLEOTIDE SEQUENCE</scope>
    <source>
        <tissue evidence="1">Shoot tissue taken approximately 20 cm above the soil surface</tissue>
    </source>
</reference>
<dbReference type="EMBL" id="GBRH01200406">
    <property type="protein sequence ID" value="JAD97489.1"/>
    <property type="molecule type" value="Transcribed_RNA"/>
</dbReference>
<proteinExistence type="predicted"/>